<dbReference type="Gene3D" id="3.20.80.10">
    <property type="entry name" value="Regulatory factor, effector binding domain"/>
    <property type="match status" value="1"/>
</dbReference>
<dbReference type="InterPro" id="IPR029442">
    <property type="entry name" value="GyrI-like"/>
</dbReference>
<dbReference type="SUPFAM" id="SSF55136">
    <property type="entry name" value="Probable bacterial effector-binding domain"/>
    <property type="match status" value="1"/>
</dbReference>
<evidence type="ECO:0000259" key="1">
    <source>
        <dbReference type="SMART" id="SM00871"/>
    </source>
</evidence>
<organism evidence="2 3">
    <name type="scientific">Bacillus suaedaesalsae</name>
    <dbReference type="NCBI Taxonomy" id="2810349"/>
    <lineage>
        <taxon>Bacteria</taxon>
        <taxon>Bacillati</taxon>
        <taxon>Bacillota</taxon>
        <taxon>Bacilli</taxon>
        <taxon>Bacillales</taxon>
        <taxon>Bacillaceae</taxon>
        <taxon>Bacillus</taxon>
    </lineage>
</organism>
<sequence>MEFSKVNKDFKMVGLKGTGSFASFSHEVPLLAQELLNRENEIQHHAGIEIALFEPKRGSDHEIGSYYVGLMVDEKVNEVPDGMTYLETNQHYVTTKGTISNVGTLHMNLVKWAEEQGYERDLNSYIVETYHPVKDHEEEVHIYLPVSV</sequence>
<comment type="caution">
    <text evidence="2">The sequence shown here is derived from an EMBL/GenBank/DDBJ whole genome shotgun (WGS) entry which is preliminary data.</text>
</comment>
<evidence type="ECO:0000313" key="2">
    <source>
        <dbReference type="EMBL" id="MBM6617858.1"/>
    </source>
</evidence>
<feature type="domain" description="AraC effector-binding" evidence="1">
    <location>
        <begin position="1"/>
        <end position="147"/>
    </location>
</feature>
<evidence type="ECO:0000313" key="3">
    <source>
        <dbReference type="Proteomes" id="UP001518925"/>
    </source>
</evidence>
<accession>A0ABS2DHA5</accession>
<dbReference type="Proteomes" id="UP001518925">
    <property type="component" value="Unassembled WGS sequence"/>
</dbReference>
<dbReference type="EMBL" id="JAFELM010000028">
    <property type="protein sequence ID" value="MBM6617858.1"/>
    <property type="molecule type" value="Genomic_DNA"/>
</dbReference>
<name>A0ABS2DHA5_9BACI</name>
<dbReference type="SMART" id="SM00871">
    <property type="entry name" value="AraC_E_bind"/>
    <property type="match status" value="1"/>
</dbReference>
<dbReference type="InterPro" id="IPR011256">
    <property type="entry name" value="Reg_factor_effector_dom_sf"/>
</dbReference>
<dbReference type="InterPro" id="IPR010499">
    <property type="entry name" value="AraC_E-bd"/>
</dbReference>
<gene>
    <name evidence="2" type="ORF">JR050_09280</name>
</gene>
<protein>
    <submittedName>
        <fullName evidence="2">GyrI-like domain-containing protein</fullName>
    </submittedName>
</protein>
<proteinExistence type="predicted"/>
<dbReference type="Pfam" id="PF06445">
    <property type="entry name" value="GyrI-like"/>
    <property type="match status" value="1"/>
</dbReference>
<reference evidence="2 3" key="1">
    <citation type="submission" date="2021-02" db="EMBL/GenBank/DDBJ databases">
        <title>Bacillus sp. RD4P76, an endophyte from a halophyte.</title>
        <authorList>
            <person name="Sun J.-Q."/>
        </authorList>
    </citation>
    <scope>NUCLEOTIDE SEQUENCE [LARGE SCALE GENOMIC DNA]</scope>
    <source>
        <strain evidence="2 3">RD4P76</strain>
    </source>
</reference>
<keyword evidence="3" id="KW-1185">Reference proteome</keyword>